<keyword evidence="5" id="KW-1185">Reference proteome</keyword>
<dbReference type="PANTHER" id="PTHR42919:SF8">
    <property type="entry name" value="N-ALPHA-ACETYLTRANSFERASE 50"/>
    <property type="match status" value="1"/>
</dbReference>
<dbReference type="EMBL" id="LT598467">
    <property type="protein sequence ID" value="SCU95803.1"/>
    <property type="molecule type" value="Genomic_DNA"/>
</dbReference>
<reference evidence="5" key="1">
    <citation type="submission" date="2016-03" db="EMBL/GenBank/DDBJ databases">
        <authorList>
            <person name="Devillers H."/>
        </authorList>
    </citation>
    <scope>NUCLEOTIDE SEQUENCE [LARGE SCALE GENOMIC DNA]</scope>
</reference>
<dbReference type="PANTHER" id="PTHR42919">
    <property type="entry name" value="N-ALPHA-ACETYLTRANSFERASE"/>
    <property type="match status" value="1"/>
</dbReference>
<protein>
    <submittedName>
        <fullName evidence="4">LAMI_0F03862g1_1</fullName>
    </submittedName>
</protein>
<dbReference type="Proteomes" id="UP000191024">
    <property type="component" value="Chromosome F"/>
</dbReference>
<feature type="domain" description="N-acetyltransferase" evidence="3">
    <location>
        <begin position="6"/>
        <end position="164"/>
    </location>
</feature>
<dbReference type="PROSITE" id="PS51186">
    <property type="entry name" value="GNAT"/>
    <property type="match status" value="1"/>
</dbReference>
<dbReference type="InterPro" id="IPR051556">
    <property type="entry name" value="N-term/lysine_N-AcTrnsfr"/>
</dbReference>
<accession>A0A1G4JXD2</accession>
<dbReference type="Pfam" id="PF00583">
    <property type="entry name" value="Acetyltransf_1"/>
    <property type="match status" value="1"/>
</dbReference>
<dbReference type="GO" id="GO:0016747">
    <property type="term" value="F:acyltransferase activity, transferring groups other than amino-acyl groups"/>
    <property type="evidence" value="ECO:0007669"/>
    <property type="project" value="InterPro"/>
</dbReference>
<dbReference type="AlphaFoldDB" id="A0A1G4JXD2"/>
<evidence type="ECO:0000313" key="5">
    <source>
        <dbReference type="Proteomes" id="UP000191024"/>
    </source>
</evidence>
<keyword evidence="2" id="KW-0012">Acyltransferase</keyword>
<keyword evidence="1" id="KW-0808">Transferase</keyword>
<dbReference type="GO" id="GO:0007064">
    <property type="term" value="P:mitotic sister chromatid cohesion"/>
    <property type="evidence" value="ECO:0007669"/>
    <property type="project" value="TreeGrafter"/>
</dbReference>
<organism evidence="4 5">
    <name type="scientific">Lachancea mirantina</name>
    <dbReference type="NCBI Taxonomy" id="1230905"/>
    <lineage>
        <taxon>Eukaryota</taxon>
        <taxon>Fungi</taxon>
        <taxon>Dikarya</taxon>
        <taxon>Ascomycota</taxon>
        <taxon>Saccharomycotina</taxon>
        <taxon>Saccharomycetes</taxon>
        <taxon>Saccharomycetales</taxon>
        <taxon>Saccharomycetaceae</taxon>
        <taxon>Lachancea</taxon>
    </lineage>
</organism>
<dbReference type="GO" id="GO:0031415">
    <property type="term" value="C:NatA complex"/>
    <property type="evidence" value="ECO:0007669"/>
    <property type="project" value="TreeGrafter"/>
</dbReference>
<name>A0A1G4JXD2_9SACH</name>
<evidence type="ECO:0000256" key="2">
    <source>
        <dbReference type="ARBA" id="ARBA00023315"/>
    </source>
</evidence>
<dbReference type="InterPro" id="IPR016181">
    <property type="entry name" value="Acyl_CoA_acyltransferase"/>
</dbReference>
<dbReference type="CDD" id="cd04301">
    <property type="entry name" value="NAT_SF"/>
    <property type="match status" value="1"/>
</dbReference>
<dbReference type="OrthoDB" id="47374at2759"/>
<dbReference type="InterPro" id="IPR000182">
    <property type="entry name" value="GNAT_dom"/>
</dbReference>
<dbReference type="Gene3D" id="3.40.630.30">
    <property type="match status" value="1"/>
</dbReference>
<dbReference type="SUPFAM" id="SSF55729">
    <property type="entry name" value="Acyl-CoA N-acyltransferases (Nat)"/>
    <property type="match status" value="1"/>
</dbReference>
<proteinExistence type="predicted"/>
<evidence type="ECO:0000313" key="4">
    <source>
        <dbReference type="EMBL" id="SCU95803.1"/>
    </source>
</evidence>
<evidence type="ECO:0000256" key="1">
    <source>
        <dbReference type="ARBA" id="ARBA00022679"/>
    </source>
</evidence>
<gene>
    <name evidence="4" type="ORF">LAMI_0F03862G</name>
</gene>
<dbReference type="STRING" id="1230905.A0A1G4JXD2"/>
<evidence type="ECO:0000259" key="3">
    <source>
        <dbReference type="PROSITE" id="PS51186"/>
    </source>
</evidence>
<sequence length="164" mass="18591">MTRSPINLDNVYENNLGTFKKISDTVLPVSYPEKFFSDQFSTDAKQKELYFSKLAYFGEVAVGGVRAKLIANKSKGVKAAGVYIEILVVLEPYRSKGIGSKLLEYVIDECKNHFQHQIFVHVATNNSEGLKWYETKGFVKQEELKDYYKDTRGSPDAVVLCLTM</sequence>